<keyword evidence="4 5" id="KW-0472">Membrane</keyword>
<name>A0A2H3J0F9_WOLCO</name>
<comment type="subcellular location">
    <subcellularLocation>
        <location evidence="1">Membrane</location>
        <topology evidence="1">Multi-pass membrane protein</topology>
    </subcellularLocation>
</comment>
<dbReference type="PANTHER" id="PTHR42723:SF1">
    <property type="entry name" value="CHLOROPHYLL SYNTHASE, CHLOROPLASTIC"/>
    <property type="match status" value="1"/>
</dbReference>
<dbReference type="AlphaFoldDB" id="A0A2H3J0F9"/>
<feature type="transmembrane region" description="Helical" evidence="5">
    <location>
        <begin position="97"/>
        <end position="127"/>
    </location>
</feature>
<dbReference type="Gene3D" id="1.10.357.140">
    <property type="entry name" value="UbiA prenyltransferase"/>
    <property type="match status" value="1"/>
</dbReference>
<evidence type="ECO:0000313" key="6">
    <source>
        <dbReference type="EMBL" id="PCH35451.1"/>
    </source>
</evidence>
<evidence type="ECO:0000256" key="4">
    <source>
        <dbReference type="ARBA" id="ARBA00023136"/>
    </source>
</evidence>
<evidence type="ECO:0000256" key="3">
    <source>
        <dbReference type="ARBA" id="ARBA00022989"/>
    </source>
</evidence>
<protein>
    <recommendedName>
        <fullName evidence="8">UbiA prenyltransferase</fullName>
    </recommendedName>
</protein>
<reference evidence="6 7" key="1">
    <citation type="journal article" date="2012" name="Science">
        <title>The Paleozoic origin of enzymatic lignin decomposition reconstructed from 31 fungal genomes.</title>
        <authorList>
            <person name="Floudas D."/>
            <person name="Binder M."/>
            <person name="Riley R."/>
            <person name="Barry K."/>
            <person name="Blanchette R.A."/>
            <person name="Henrissat B."/>
            <person name="Martinez A.T."/>
            <person name="Otillar R."/>
            <person name="Spatafora J.W."/>
            <person name="Yadav J.S."/>
            <person name="Aerts A."/>
            <person name="Benoit I."/>
            <person name="Boyd A."/>
            <person name="Carlson A."/>
            <person name="Copeland A."/>
            <person name="Coutinho P.M."/>
            <person name="de Vries R.P."/>
            <person name="Ferreira P."/>
            <person name="Findley K."/>
            <person name="Foster B."/>
            <person name="Gaskell J."/>
            <person name="Glotzer D."/>
            <person name="Gorecki P."/>
            <person name="Heitman J."/>
            <person name="Hesse C."/>
            <person name="Hori C."/>
            <person name="Igarashi K."/>
            <person name="Jurgens J.A."/>
            <person name="Kallen N."/>
            <person name="Kersten P."/>
            <person name="Kohler A."/>
            <person name="Kuees U."/>
            <person name="Kumar T.K.A."/>
            <person name="Kuo A."/>
            <person name="LaButti K."/>
            <person name="Larrondo L.F."/>
            <person name="Lindquist E."/>
            <person name="Ling A."/>
            <person name="Lombard V."/>
            <person name="Lucas S."/>
            <person name="Lundell T."/>
            <person name="Martin R."/>
            <person name="McLaughlin D.J."/>
            <person name="Morgenstern I."/>
            <person name="Morin E."/>
            <person name="Murat C."/>
            <person name="Nagy L.G."/>
            <person name="Nolan M."/>
            <person name="Ohm R.A."/>
            <person name="Patyshakuliyeva A."/>
            <person name="Rokas A."/>
            <person name="Ruiz-Duenas F.J."/>
            <person name="Sabat G."/>
            <person name="Salamov A."/>
            <person name="Samejima M."/>
            <person name="Schmutz J."/>
            <person name="Slot J.C."/>
            <person name="St John F."/>
            <person name="Stenlid J."/>
            <person name="Sun H."/>
            <person name="Sun S."/>
            <person name="Syed K."/>
            <person name="Tsang A."/>
            <person name="Wiebenga A."/>
            <person name="Young D."/>
            <person name="Pisabarro A."/>
            <person name="Eastwood D.C."/>
            <person name="Martin F."/>
            <person name="Cullen D."/>
            <person name="Grigoriev I.V."/>
            <person name="Hibbett D.S."/>
        </authorList>
    </citation>
    <scope>NUCLEOTIDE SEQUENCE [LARGE SCALE GENOMIC DNA]</scope>
    <source>
        <strain evidence="6 7">MD-104</strain>
    </source>
</reference>
<dbReference type="CDD" id="cd13965">
    <property type="entry name" value="PT_UbiA_3"/>
    <property type="match status" value="1"/>
</dbReference>
<dbReference type="InterPro" id="IPR044878">
    <property type="entry name" value="UbiA_sf"/>
</dbReference>
<evidence type="ECO:0000256" key="5">
    <source>
        <dbReference type="SAM" id="Phobius"/>
    </source>
</evidence>
<keyword evidence="7" id="KW-1185">Reference proteome</keyword>
<dbReference type="Pfam" id="PF01040">
    <property type="entry name" value="UbiA"/>
    <property type="match status" value="1"/>
</dbReference>
<feature type="transmembrane region" description="Helical" evidence="5">
    <location>
        <begin position="242"/>
        <end position="262"/>
    </location>
</feature>
<dbReference type="GO" id="GO:0016765">
    <property type="term" value="F:transferase activity, transferring alkyl or aryl (other than methyl) groups"/>
    <property type="evidence" value="ECO:0007669"/>
    <property type="project" value="InterPro"/>
</dbReference>
<dbReference type="EMBL" id="KB467854">
    <property type="protein sequence ID" value="PCH35451.1"/>
    <property type="molecule type" value="Genomic_DNA"/>
</dbReference>
<dbReference type="OrthoDB" id="434972at2759"/>
<dbReference type="Proteomes" id="UP000218811">
    <property type="component" value="Unassembled WGS sequence"/>
</dbReference>
<feature type="transmembrane region" description="Helical" evidence="5">
    <location>
        <begin position="215"/>
        <end position="236"/>
    </location>
</feature>
<dbReference type="GO" id="GO:0016020">
    <property type="term" value="C:membrane"/>
    <property type="evidence" value="ECO:0007669"/>
    <property type="project" value="UniProtKB-SubCell"/>
</dbReference>
<evidence type="ECO:0000256" key="2">
    <source>
        <dbReference type="ARBA" id="ARBA00022692"/>
    </source>
</evidence>
<dbReference type="OMA" id="TIWLFIA"/>
<sequence length="296" mass="32954">MLTVVTQTFSGVLHHLYTLFLFTKSDVKTTLVPVTFFALAASHRAAVEHMPHAILWLWLHLLHFNVANQVARPEEDQHNKAWRPIPSGRMTSKNAMILRWVLVPVCWAVSWLYGYQALAVSIAFVALTVAYNELSIDGGHWIGRNVLNALGMAAFETGTTLLTSESSAALDSVGMRSVLISAGVIATTIHAADFRDVPGDKKVGRRTLPIVNPTSARLSIPIGLICWTAAAVNIWGVDWLTVMFLVAMAVFIGWRFVFLTTIRDDEVSYIWYNVWMSCVHALPAYYRIVQRSVTAL</sequence>
<evidence type="ECO:0008006" key="8">
    <source>
        <dbReference type="Google" id="ProtNLM"/>
    </source>
</evidence>
<organism evidence="6 7">
    <name type="scientific">Wolfiporia cocos (strain MD-104)</name>
    <name type="common">Brown rot fungus</name>
    <dbReference type="NCBI Taxonomy" id="742152"/>
    <lineage>
        <taxon>Eukaryota</taxon>
        <taxon>Fungi</taxon>
        <taxon>Dikarya</taxon>
        <taxon>Basidiomycota</taxon>
        <taxon>Agaricomycotina</taxon>
        <taxon>Agaricomycetes</taxon>
        <taxon>Polyporales</taxon>
        <taxon>Phaeolaceae</taxon>
        <taxon>Wolfiporia</taxon>
    </lineage>
</organism>
<feature type="transmembrane region" description="Helical" evidence="5">
    <location>
        <begin position="173"/>
        <end position="194"/>
    </location>
</feature>
<dbReference type="InterPro" id="IPR000537">
    <property type="entry name" value="UbiA_prenyltransferase"/>
</dbReference>
<accession>A0A2H3J0F9</accession>
<dbReference type="PANTHER" id="PTHR42723">
    <property type="entry name" value="CHLOROPHYLL SYNTHASE"/>
    <property type="match status" value="1"/>
</dbReference>
<keyword evidence="2 5" id="KW-0812">Transmembrane</keyword>
<proteinExistence type="predicted"/>
<dbReference type="InterPro" id="IPR050475">
    <property type="entry name" value="Prenyltransferase_related"/>
</dbReference>
<keyword evidence="3 5" id="KW-1133">Transmembrane helix</keyword>
<evidence type="ECO:0000313" key="7">
    <source>
        <dbReference type="Proteomes" id="UP000218811"/>
    </source>
</evidence>
<gene>
    <name evidence="6" type="ORF">WOLCODRAFT_80756</name>
</gene>
<evidence type="ECO:0000256" key="1">
    <source>
        <dbReference type="ARBA" id="ARBA00004141"/>
    </source>
</evidence>
<dbReference type="STRING" id="742152.A0A2H3J0F9"/>